<dbReference type="Pfam" id="PF20091">
    <property type="entry name" value="Abhydrolase_10"/>
    <property type="match status" value="1"/>
</dbReference>
<dbReference type="RefSeq" id="WP_145083792.1">
    <property type="nucleotide sequence ID" value="NZ_CP036274.1"/>
</dbReference>
<feature type="chain" id="PRO_5021996630" description="Alpha/beta hydrolase domain-containing protein" evidence="1">
    <location>
        <begin position="22"/>
        <end position="679"/>
    </location>
</feature>
<organism evidence="3 4">
    <name type="scientific">Anatilimnocola aggregata</name>
    <dbReference type="NCBI Taxonomy" id="2528021"/>
    <lineage>
        <taxon>Bacteria</taxon>
        <taxon>Pseudomonadati</taxon>
        <taxon>Planctomycetota</taxon>
        <taxon>Planctomycetia</taxon>
        <taxon>Pirellulales</taxon>
        <taxon>Pirellulaceae</taxon>
        <taxon>Anatilimnocola</taxon>
    </lineage>
</organism>
<evidence type="ECO:0000313" key="4">
    <source>
        <dbReference type="Proteomes" id="UP000315017"/>
    </source>
</evidence>
<feature type="domain" description="Alpha/beta hydrolase" evidence="2">
    <location>
        <begin position="267"/>
        <end position="660"/>
    </location>
</feature>
<dbReference type="OrthoDB" id="222879at2"/>
<dbReference type="Proteomes" id="UP000315017">
    <property type="component" value="Chromosome"/>
</dbReference>
<feature type="signal peptide" evidence="1">
    <location>
        <begin position="1"/>
        <end position="21"/>
    </location>
</feature>
<keyword evidence="4" id="KW-1185">Reference proteome</keyword>
<dbReference type="InterPro" id="IPR045394">
    <property type="entry name" value="Abhydrolase_dom"/>
</dbReference>
<dbReference type="KEGG" id="aagg:ETAA8_02800"/>
<evidence type="ECO:0000313" key="3">
    <source>
        <dbReference type="EMBL" id="QDU25217.1"/>
    </source>
</evidence>
<accession>A0A517Y4Q9</accession>
<proteinExistence type="predicted"/>
<evidence type="ECO:0000259" key="2">
    <source>
        <dbReference type="Pfam" id="PF20091"/>
    </source>
</evidence>
<gene>
    <name evidence="3" type="ORF">ETAA8_02800</name>
</gene>
<evidence type="ECO:0000256" key="1">
    <source>
        <dbReference type="SAM" id="SignalP"/>
    </source>
</evidence>
<dbReference type="EMBL" id="CP036274">
    <property type="protein sequence ID" value="QDU25217.1"/>
    <property type="molecule type" value="Genomic_DNA"/>
</dbReference>
<sequence length="679" mass="74256" precursor="true">MSLRGLAPLLMAVVLTPACFAEVTRWEIKSREPYLAGKSLGEVGKYERLVGKVYFAIDPKNEANKTIVDLPLAPHNAKQQVEFSADFEMLVPVERSKANGAVFYEVNNRGKNTAANLIDGGGDDFLCRQGFVVLWSGWIAEVQPGNNRWILQAPPATENEKPLRGLVRNEFVLEQAAERAAVAHRANLGSYRPALDAQRNAILSFRERETDSRRVVPRADWKFVVSDVVEGGVKGQLPLVEVELVGGLQPGLIYEVVYEAEGAIVQGVGMAGIRDIISALKYAKSGEQNPLIDGTGKSLVNRAIGFGTSQSGRLLRHYLWEGFNLDEQGRLTFDGVISHVAGGGLGSFNHRFASPTRTNGQHDEHLFPADYFPFTYGDEKDPHTGKEDGILRRSRLAKSSPLVFHTQSSSEYWHRSGSLVHTDPLAKRDAELPSNVRIYSFGGTQHGSGAGYPGAKGGGQLPASPADYRPLMRALVVAMDAALKDGTEPPASVYPKLSDRTLANWPANESGWPGIPGVNYPQVIQRPSLVDRGPWWEKDGIASLEPPVVKQAYEVRVPAIGPDGNEVGTLNLPAITVPVGTYTSWNMRDTSIGAAGELLSLQGGFIPFAKTKEERLAKKDPRPSLAELYQGYDDYEAKYLTAAEKLVAQKYLLAEDLPRLKALCEKFKPWFDSPAVGSR</sequence>
<protein>
    <recommendedName>
        <fullName evidence="2">Alpha/beta hydrolase domain-containing protein</fullName>
    </recommendedName>
</protein>
<reference evidence="3 4" key="1">
    <citation type="submission" date="2019-02" db="EMBL/GenBank/DDBJ databases">
        <title>Deep-cultivation of Planctomycetes and their phenomic and genomic characterization uncovers novel biology.</title>
        <authorList>
            <person name="Wiegand S."/>
            <person name="Jogler M."/>
            <person name="Boedeker C."/>
            <person name="Pinto D."/>
            <person name="Vollmers J."/>
            <person name="Rivas-Marin E."/>
            <person name="Kohn T."/>
            <person name="Peeters S.H."/>
            <person name="Heuer A."/>
            <person name="Rast P."/>
            <person name="Oberbeckmann S."/>
            <person name="Bunk B."/>
            <person name="Jeske O."/>
            <person name="Meyerdierks A."/>
            <person name="Storesund J.E."/>
            <person name="Kallscheuer N."/>
            <person name="Luecker S."/>
            <person name="Lage O.M."/>
            <person name="Pohl T."/>
            <person name="Merkel B.J."/>
            <person name="Hornburger P."/>
            <person name="Mueller R.-W."/>
            <person name="Bruemmer F."/>
            <person name="Labrenz M."/>
            <person name="Spormann A.M."/>
            <person name="Op den Camp H."/>
            <person name="Overmann J."/>
            <person name="Amann R."/>
            <person name="Jetten M.S.M."/>
            <person name="Mascher T."/>
            <person name="Medema M.H."/>
            <person name="Devos D.P."/>
            <person name="Kaster A.-K."/>
            <person name="Ovreas L."/>
            <person name="Rohde M."/>
            <person name="Galperin M.Y."/>
            <person name="Jogler C."/>
        </authorList>
    </citation>
    <scope>NUCLEOTIDE SEQUENCE [LARGE SCALE GENOMIC DNA]</scope>
    <source>
        <strain evidence="3 4">ETA_A8</strain>
    </source>
</reference>
<name>A0A517Y4Q9_9BACT</name>
<keyword evidence="1" id="KW-0732">Signal</keyword>
<dbReference type="AlphaFoldDB" id="A0A517Y4Q9"/>